<reference evidence="1 2" key="1">
    <citation type="submission" date="2019-02" db="EMBL/GenBank/DDBJ databases">
        <title>Genomic Encyclopedia of Archaeal and Bacterial Type Strains, Phase II (KMG-II): from individual species to whole genera.</title>
        <authorList>
            <person name="Goeker M."/>
        </authorList>
    </citation>
    <scope>NUCLEOTIDE SEQUENCE [LARGE SCALE GENOMIC DNA]</scope>
    <source>
        <strain evidence="1 2">DSM 18328</strain>
    </source>
</reference>
<dbReference type="EMBL" id="SHMP01000009">
    <property type="protein sequence ID" value="RZV06040.1"/>
    <property type="molecule type" value="Genomic_DNA"/>
</dbReference>
<name>A0A482Y1G1_9EURY</name>
<organism evidence="1 2">
    <name type="scientific">Natrinema hispanicum</name>
    <dbReference type="NCBI Taxonomy" id="392421"/>
    <lineage>
        <taxon>Archaea</taxon>
        <taxon>Methanobacteriati</taxon>
        <taxon>Methanobacteriota</taxon>
        <taxon>Stenosarchaea group</taxon>
        <taxon>Halobacteria</taxon>
        <taxon>Halobacteriales</taxon>
        <taxon>Natrialbaceae</taxon>
        <taxon>Natrinema</taxon>
    </lineage>
</organism>
<evidence type="ECO:0000313" key="1">
    <source>
        <dbReference type="EMBL" id="RZV06040.1"/>
    </source>
</evidence>
<proteinExistence type="predicted"/>
<evidence type="ECO:0000313" key="2">
    <source>
        <dbReference type="Proteomes" id="UP000291097"/>
    </source>
</evidence>
<accession>A0A482Y1G1</accession>
<protein>
    <submittedName>
        <fullName evidence="1">Uncharacterized protein</fullName>
    </submittedName>
</protein>
<gene>
    <name evidence="1" type="ORF">BDK88_3992</name>
</gene>
<comment type="caution">
    <text evidence="1">The sequence shown here is derived from an EMBL/GenBank/DDBJ whole genome shotgun (WGS) entry which is preliminary data.</text>
</comment>
<sequence length="76" mass="8769">MAEITLVQKRQQLVVLGSRLGENDILILTFLRLLIQVVFGKRWPKKVAEPALFEILVKLTTQCPNFLEVMDIKFTL</sequence>
<dbReference type="Proteomes" id="UP000291097">
    <property type="component" value="Unassembled WGS sequence"/>
</dbReference>
<dbReference type="AlphaFoldDB" id="A0A482Y1G1"/>